<organism evidence="2 3">
    <name type="scientific">Apibacter adventoris</name>
    <dbReference type="NCBI Taxonomy" id="1679466"/>
    <lineage>
        <taxon>Bacteria</taxon>
        <taxon>Pseudomonadati</taxon>
        <taxon>Bacteroidota</taxon>
        <taxon>Flavobacteriia</taxon>
        <taxon>Flavobacteriales</taxon>
        <taxon>Weeksellaceae</taxon>
        <taxon>Apibacter</taxon>
    </lineage>
</organism>
<evidence type="ECO:0000313" key="2">
    <source>
        <dbReference type="EMBL" id="PQL95069.1"/>
    </source>
</evidence>
<evidence type="ECO:0008006" key="4">
    <source>
        <dbReference type="Google" id="ProtNLM"/>
    </source>
</evidence>
<dbReference type="Proteomes" id="UP000238042">
    <property type="component" value="Unassembled WGS sequence"/>
</dbReference>
<reference evidence="2 3" key="1">
    <citation type="submission" date="2018-02" db="EMBL/GenBank/DDBJ databases">
        <title>Genome sequences of Apibacter spp., gut symbionts of Asian honey bees.</title>
        <authorList>
            <person name="Kwong W.K."/>
            <person name="Steele M.I."/>
            <person name="Moran N.A."/>
        </authorList>
    </citation>
    <scope>NUCLEOTIDE SEQUENCE [LARGE SCALE GENOMIC DNA]</scope>
    <source>
        <strain evidence="3">wkB301</strain>
    </source>
</reference>
<evidence type="ECO:0000256" key="1">
    <source>
        <dbReference type="SAM" id="Phobius"/>
    </source>
</evidence>
<evidence type="ECO:0000313" key="3">
    <source>
        <dbReference type="Proteomes" id="UP000238042"/>
    </source>
</evidence>
<dbReference type="InterPro" id="IPR036514">
    <property type="entry name" value="SGNH_hydro_sf"/>
</dbReference>
<keyword evidence="1" id="KW-0472">Membrane</keyword>
<dbReference type="PANTHER" id="PTHR30383:SF29">
    <property type="entry name" value="SGNH HYDROLASE-TYPE ESTERASE DOMAIN-CONTAINING PROTEIN"/>
    <property type="match status" value="1"/>
</dbReference>
<dbReference type="EMBL" id="PSZM01000002">
    <property type="protein sequence ID" value="PQL95069.1"/>
    <property type="molecule type" value="Genomic_DNA"/>
</dbReference>
<dbReference type="SUPFAM" id="SSF52266">
    <property type="entry name" value="SGNH hydrolase"/>
    <property type="match status" value="1"/>
</dbReference>
<dbReference type="GO" id="GO:0016788">
    <property type="term" value="F:hydrolase activity, acting on ester bonds"/>
    <property type="evidence" value="ECO:0007669"/>
    <property type="project" value="UniProtKB-ARBA"/>
</dbReference>
<name>A0A2S8AFU9_9FLAO</name>
<dbReference type="PANTHER" id="PTHR30383">
    <property type="entry name" value="THIOESTERASE 1/PROTEASE 1/LYSOPHOSPHOLIPASE L1"/>
    <property type="match status" value="1"/>
</dbReference>
<comment type="caution">
    <text evidence="2">The sequence shown here is derived from an EMBL/GenBank/DDBJ whole genome shotgun (WGS) entry which is preliminary data.</text>
</comment>
<accession>A0A2S8AFU9</accession>
<dbReference type="InterPro" id="IPR051532">
    <property type="entry name" value="Ester_Hydrolysis_Enzymes"/>
</dbReference>
<dbReference type="Gene3D" id="3.40.50.1110">
    <property type="entry name" value="SGNH hydrolase"/>
    <property type="match status" value="1"/>
</dbReference>
<feature type="transmembrane region" description="Helical" evidence="1">
    <location>
        <begin position="20"/>
        <end position="39"/>
    </location>
</feature>
<protein>
    <recommendedName>
        <fullName evidence="4">SGNH hydrolase-type esterase domain-containing protein</fullName>
    </recommendedName>
</protein>
<gene>
    <name evidence="2" type="ORF">C4S77_02325</name>
</gene>
<keyword evidence="1" id="KW-1133">Transmembrane helix</keyword>
<proteinExistence type="predicted"/>
<keyword evidence="3" id="KW-1185">Reference proteome</keyword>
<dbReference type="Gene3D" id="2.60.120.1360">
    <property type="match status" value="1"/>
</dbReference>
<dbReference type="AlphaFoldDB" id="A0A2S8AFU9"/>
<keyword evidence="1" id="KW-0812">Transmembrane</keyword>
<sequence length="454" mass="51771">MFFNISLISLFPLVKKDHTFYVAILCLFFLFGLISLRWLPPIKICGYKVKTVDMFSDIEKEKKPLSTTAIPKVKPKVEISCPKGQTCIEDYKENISALSNFFKSLQDIKVGKKVRIAFFGDSFIEGDVMCGDFRDLLQEKFGGEGVGIVPMTSAVSQFRQTIKEDYKGFKSYDLVHNAKEKLPYPPFGYCSIPGENNYANFYSTKFSLRTQKFSEIRILYQSNKEINVNINANNFTQNILLPQAYNIQTQKIELGSTEKVKLSFSPNAGTYLYGISFEGGQGIYVDNFSLRGNSGTALLTSKKEMHQALNQIQDYSLVILQYGINAMNAETTNWDWYIRIMNKVIQEIKELYPQSDILLLGIPDRSHKVNGEYKTMTTVTKMIEVQRTIAAENKIAFWNVYQAMGGENSMVEFVKAKPSKANLDYTHLNFLGGKEVANLLYKSLIFDYEKHKTQ</sequence>